<organism evidence="3 4">
    <name type="scientific">Cellulomonas biazotea</name>
    <dbReference type="NCBI Taxonomy" id="1709"/>
    <lineage>
        <taxon>Bacteria</taxon>
        <taxon>Bacillati</taxon>
        <taxon>Actinomycetota</taxon>
        <taxon>Actinomycetes</taxon>
        <taxon>Micrococcales</taxon>
        <taxon>Cellulomonadaceae</taxon>
        <taxon>Cellulomonas</taxon>
    </lineage>
</organism>
<reference evidence="3 4" key="1">
    <citation type="submission" date="2019-01" db="EMBL/GenBank/DDBJ databases">
        <title>Draft genome sequence of Cellulomonas takizawaensis strain TKZ-21.</title>
        <authorList>
            <person name="Yamamura H."/>
            <person name="Hayashi T."/>
            <person name="Hamada M."/>
            <person name="Serisawa Y."/>
            <person name="Matsuyama K."/>
            <person name="Nakagawa Y."/>
            <person name="Otoguro M."/>
            <person name="Yanagida F."/>
            <person name="Hayakawa M."/>
        </authorList>
    </citation>
    <scope>NUCLEOTIDE SEQUENCE [LARGE SCALE GENOMIC DNA]</scope>
    <source>
        <strain evidence="3 4">NBRC12680</strain>
    </source>
</reference>
<dbReference type="AlphaFoldDB" id="A0A402DRQ7"/>
<protein>
    <submittedName>
        <fullName evidence="3">Uncharacterized protein</fullName>
    </submittedName>
</protein>
<dbReference type="InterPro" id="IPR014262">
    <property type="entry name" value="HAF_rpt"/>
</dbReference>
<gene>
    <name evidence="3" type="ORF">CBZ_18850</name>
</gene>
<feature type="signal peptide" evidence="2">
    <location>
        <begin position="1"/>
        <end position="17"/>
    </location>
</feature>
<dbReference type="RefSeq" id="WP_218022747.1">
    <property type="nucleotide sequence ID" value="NZ_BIMR01000138.1"/>
</dbReference>
<feature type="chain" id="PRO_5039466456" evidence="2">
    <location>
        <begin position="18"/>
        <end position="390"/>
    </location>
</feature>
<accession>A0A402DRQ7</accession>
<comment type="caution">
    <text evidence="3">The sequence shown here is derived from an EMBL/GenBank/DDBJ whole genome shotgun (WGS) entry which is preliminary data.</text>
</comment>
<keyword evidence="2" id="KW-0732">Signal</keyword>
<dbReference type="EMBL" id="BIMR01000138">
    <property type="protein sequence ID" value="GCE76829.1"/>
    <property type="molecule type" value="Genomic_DNA"/>
</dbReference>
<evidence type="ECO:0000256" key="1">
    <source>
        <dbReference type="SAM" id="MobiDB-lite"/>
    </source>
</evidence>
<sequence length="390" mass="40046">MAAALLPAALAAAPATAAPPSPAGAPVVTGGEHGHGSSAYRVVELGTLGGPQSVPHAVNAHGQVVGASQTADGRWHAFSWQRGRMRDLTPDAENGVAMDVNDAGQVVVQVTAVAGGPTMSELRSGRRTVVLGAVFAQQVNERGQVAGGVYTPEGPAGPNGNPFLWTRGTRVDTGPVPGFAGPDSRLVDLDDRGRLLGIGLGPQSFELGYVWAAGTFTTIGDPDAFGGNGVVDLSNTGWVLGNAYDGGPFLWRDGVTTWLGLPPGVSQGDPVAVDEHGHAAVNLRPDAGGPERAHLWDGRRYVPLGPADAATHAMAMDDRHRVAGVFTPADDPMRTSAFLVERGRFVDLGAGIDGVVAAQALAGRGYVMGTVTSPEGFVTALLWTTGRTHS</sequence>
<evidence type="ECO:0000256" key="2">
    <source>
        <dbReference type="SAM" id="SignalP"/>
    </source>
</evidence>
<evidence type="ECO:0000313" key="3">
    <source>
        <dbReference type="EMBL" id="GCE76829.1"/>
    </source>
</evidence>
<evidence type="ECO:0000313" key="4">
    <source>
        <dbReference type="Proteomes" id="UP000289954"/>
    </source>
</evidence>
<feature type="region of interest" description="Disordered" evidence="1">
    <location>
        <begin position="14"/>
        <end position="35"/>
    </location>
</feature>
<dbReference type="Proteomes" id="UP000289954">
    <property type="component" value="Unassembled WGS sequence"/>
</dbReference>
<keyword evidence="4" id="KW-1185">Reference proteome</keyword>
<proteinExistence type="predicted"/>
<name>A0A402DRQ7_9CELL</name>
<dbReference type="NCBIfam" id="TIGR02913">
    <property type="entry name" value="HAF_rpt"/>
    <property type="match status" value="1"/>
</dbReference>